<name>A0A8F5ZFI1_METHU</name>
<dbReference type="EMBL" id="CP077107">
    <property type="protein sequence ID" value="QXO95907.1"/>
    <property type="molecule type" value="Genomic_DNA"/>
</dbReference>
<sequence length="378" mass="43890">MDIPGVMDKTDSFFHRLSTSQKEEYKVRLEKWKLINKPNFLGRVHRELSSEYEHLEMVQACCRAFCGTDLAIKTGFHFVCAEPLIEFGGLQEGNKSFDLLLFNDTSKKAIFIECKSSISSVKNVSTEIEQSIQLVQKNKEYLSERIDDTISWDDCEYVLCIADKDSEKIHQSKDDSIQKNKSSMLNRDGFVIWIFHPFSKIAQISEKYSHADPVLHELLQMGTEKKSLQTRLDIPYCITSHPYIIIEQAVLGQCYPKQYAKRESIEDPKRITKNLMMNEMMKSISLVTSPSVKKDMVKRKLEEVVAYGLRYDLFADEDKESFRINCRGERTKTVVDVLKEKYIENWAVYEATIEARLKVEDEMMKTISQKEISDFGKK</sequence>
<evidence type="ECO:0000313" key="2">
    <source>
        <dbReference type="Proteomes" id="UP000694228"/>
    </source>
</evidence>
<dbReference type="AlphaFoldDB" id="A0A8F5ZFI1"/>
<proteinExistence type="predicted"/>
<accession>A0A8F5ZFI1</accession>
<gene>
    <name evidence="1" type="ORF">KSK55_05845</name>
</gene>
<evidence type="ECO:0000313" key="1">
    <source>
        <dbReference type="EMBL" id="QXO95907.1"/>
    </source>
</evidence>
<reference evidence="1 2" key="1">
    <citation type="submission" date="2021-06" db="EMBL/GenBank/DDBJ databases">
        <title>Complete genome sequence of the secondary alcohol utilizing methanogen Methanospirillum hungatei strain GP1.</title>
        <authorList>
            <person name="Day L.A."/>
            <person name="Costa K.C."/>
        </authorList>
    </citation>
    <scope>NUCLEOTIDE SEQUENCE [LARGE SCALE GENOMIC DNA]</scope>
    <source>
        <strain evidence="1 2">GP1</strain>
    </source>
</reference>
<protein>
    <submittedName>
        <fullName evidence="1">Uncharacterized protein</fullName>
    </submittedName>
</protein>
<dbReference type="OrthoDB" id="376823at2157"/>
<organism evidence="1 2">
    <name type="scientific">Methanospirillum hungatei</name>
    <dbReference type="NCBI Taxonomy" id="2203"/>
    <lineage>
        <taxon>Archaea</taxon>
        <taxon>Methanobacteriati</taxon>
        <taxon>Methanobacteriota</taxon>
        <taxon>Stenosarchaea group</taxon>
        <taxon>Methanomicrobia</taxon>
        <taxon>Methanomicrobiales</taxon>
        <taxon>Methanospirillaceae</taxon>
        <taxon>Methanospirillum</taxon>
    </lineage>
</organism>
<dbReference type="Proteomes" id="UP000694228">
    <property type="component" value="Chromosome"/>
</dbReference>